<dbReference type="GO" id="GO:0015074">
    <property type="term" value="P:DNA integration"/>
    <property type="evidence" value="ECO:0007669"/>
    <property type="project" value="UniProtKB-KW"/>
</dbReference>
<evidence type="ECO:0000256" key="5">
    <source>
        <dbReference type="ARBA" id="ARBA00023172"/>
    </source>
</evidence>
<keyword evidence="4 6" id="KW-0238">DNA-binding</keyword>
<dbReference type="InterPro" id="IPR044068">
    <property type="entry name" value="CB"/>
</dbReference>
<evidence type="ECO:0000256" key="1">
    <source>
        <dbReference type="ARBA" id="ARBA00003283"/>
    </source>
</evidence>
<evidence type="ECO:0000256" key="6">
    <source>
        <dbReference type="PROSITE-ProRule" id="PRU01248"/>
    </source>
</evidence>
<name>A0A8J6J2M1_9FIRM</name>
<dbReference type="Gene3D" id="1.10.150.130">
    <property type="match status" value="1"/>
</dbReference>
<reference evidence="9" key="1">
    <citation type="submission" date="2020-08" db="EMBL/GenBank/DDBJ databases">
        <title>Genome public.</title>
        <authorList>
            <person name="Liu C."/>
            <person name="Sun Q."/>
        </authorList>
    </citation>
    <scope>NUCLEOTIDE SEQUENCE</scope>
    <source>
        <strain evidence="9">NSJ-23</strain>
    </source>
</reference>
<evidence type="ECO:0000256" key="4">
    <source>
        <dbReference type="ARBA" id="ARBA00023125"/>
    </source>
</evidence>
<evidence type="ECO:0000313" key="9">
    <source>
        <dbReference type="EMBL" id="MBC5723124.1"/>
    </source>
</evidence>
<keyword evidence="10" id="KW-1185">Reference proteome</keyword>
<comment type="similarity">
    <text evidence="2">Belongs to the 'phage' integrase family.</text>
</comment>
<dbReference type="AlphaFoldDB" id="A0A8J6J2M1"/>
<dbReference type="PANTHER" id="PTHR30349">
    <property type="entry name" value="PHAGE INTEGRASE-RELATED"/>
    <property type="match status" value="1"/>
</dbReference>
<dbReference type="Pfam" id="PF14659">
    <property type="entry name" value="Phage_int_SAM_3"/>
    <property type="match status" value="1"/>
</dbReference>
<dbReference type="SUPFAM" id="SSF56349">
    <property type="entry name" value="DNA breaking-rejoining enzymes"/>
    <property type="match status" value="1"/>
</dbReference>
<keyword evidence="5" id="KW-0233">DNA recombination</keyword>
<evidence type="ECO:0000259" key="7">
    <source>
        <dbReference type="PROSITE" id="PS51898"/>
    </source>
</evidence>
<dbReference type="InterPro" id="IPR050090">
    <property type="entry name" value="Tyrosine_recombinase_XerCD"/>
</dbReference>
<feature type="domain" description="Tyr recombinase" evidence="7">
    <location>
        <begin position="185"/>
        <end position="373"/>
    </location>
</feature>
<dbReference type="InterPro" id="IPR010998">
    <property type="entry name" value="Integrase_recombinase_N"/>
</dbReference>
<dbReference type="Gene3D" id="1.10.443.10">
    <property type="entry name" value="Intergrase catalytic core"/>
    <property type="match status" value="1"/>
</dbReference>
<protein>
    <submittedName>
        <fullName evidence="9">Site-specific integrase</fullName>
    </submittedName>
</protein>
<dbReference type="PANTHER" id="PTHR30349:SF41">
    <property type="entry name" value="INTEGRASE_RECOMBINASE PROTEIN MJ0367-RELATED"/>
    <property type="match status" value="1"/>
</dbReference>
<evidence type="ECO:0000259" key="8">
    <source>
        <dbReference type="PROSITE" id="PS51900"/>
    </source>
</evidence>
<dbReference type="EMBL" id="JACOPO010000006">
    <property type="protein sequence ID" value="MBC5723124.1"/>
    <property type="molecule type" value="Genomic_DNA"/>
</dbReference>
<accession>A0A8J6J2M1</accession>
<dbReference type="InterPro" id="IPR002104">
    <property type="entry name" value="Integrase_catalytic"/>
</dbReference>
<evidence type="ECO:0000256" key="3">
    <source>
        <dbReference type="ARBA" id="ARBA00022908"/>
    </source>
</evidence>
<dbReference type="Pfam" id="PF00589">
    <property type="entry name" value="Phage_integrase"/>
    <property type="match status" value="1"/>
</dbReference>
<organism evidence="9 10">
    <name type="scientific">Flintibacter hominis</name>
    <dbReference type="NCBI Taxonomy" id="2763048"/>
    <lineage>
        <taxon>Bacteria</taxon>
        <taxon>Bacillati</taxon>
        <taxon>Bacillota</taxon>
        <taxon>Clostridia</taxon>
        <taxon>Eubacteriales</taxon>
        <taxon>Flintibacter</taxon>
    </lineage>
</organism>
<comment type="caution">
    <text evidence="9">The sequence shown here is derived from an EMBL/GenBank/DDBJ whole genome shotgun (WGS) entry which is preliminary data.</text>
</comment>
<comment type="function">
    <text evidence="1">Site-specific tyrosine recombinase, which acts by catalyzing the cutting and rejoining of the recombining DNA molecules.</text>
</comment>
<dbReference type="GO" id="GO:0006310">
    <property type="term" value="P:DNA recombination"/>
    <property type="evidence" value="ECO:0007669"/>
    <property type="project" value="UniProtKB-KW"/>
</dbReference>
<evidence type="ECO:0000256" key="2">
    <source>
        <dbReference type="ARBA" id="ARBA00008857"/>
    </source>
</evidence>
<dbReference type="RefSeq" id="WP_186853010.1">
    <property type="nucleotide sequence ID" value="NZ_JACOPO010000006.1"/>
</dbReference>
<dbReference type="PROSITE" id="PS51900">
    <property type="entry name" value="CB"/>
    <property type="match status" value="1"/>
</dbReference>
<proteinExistence type="inferred from homology"/>
<dbReference type="InterPro" id="IPR004107">
    <property type="entry name" value="Integrase_SAM-like_N"/>
</dbReference>
<sequence>MARKRKNGEGTVRLRKDGRWEGRVVIGCDEKNLPKTKNVLAKTKSECVEKLKQLQEQYTPPKSDKVKPEMPFGEWMDFWYQNYSRPKLRPTTRAGYEGRIYQHIIPELGSVPLNQLTQNDLQQFYARLKKSGRLLHTEHYGKGLSDRMVRACHMNCRSALEKAVQEGLIRVNPAIGCKLPPKKAREMQVLTREEIQRFLIQAKAEGYFELFLLELTTGLRRGELLALQWDDLNLETGELKITKQVYRTKEDGLLISQPKTKSSIRTVSLPPPLLAILKEYKEGVNSRWMFPSPVKEGSPLDPAHIRTRLHLILEHAQCKQIRFHDLRHTFATIALGNGMDVKTLSAMLGHVSAATTLDIYTHITNPMRSEAAAKIDQRIGKAAPQESPAEPQEKWAMTTFQPYVGRKRKSGTGCITQISENCWEGRYSPVWPDGKKHSRNVYAKTREECETLLPGLIQQMKAEIRAIKESGNLDAIPDGISEKKKAIAAYMRKYPEVTSKSAIAKAVQVDKNTVNRYYEEIRREMD</sequence>
<feature type="domain" description="Core-binding (CB)" evidence="8">
    <location>
        <begin position="70"/>
        <end position="164"/>
    </location>
</feature>
<dbReference type="CDD" id="cd01189">
    <property type="entry name" value="INT_ICEBs1_C_like"/>
    <property type="match status" value="1"/>
</dbReference>
<dbReference type="PROSITE" id="PS51898">
    <property type="entry name" value="TYR_RECOMBINASE"/>
    <property type="match status" value="1"/>
</dbReference>
<dbReference type="InterPro" id="IPR011010">
    <property type="entry name" value="DNA_brk_join_enz"/>
</dbReference>
<dbReference type="GO" id="GO:0003677">
    <property type="term" value="F:DNA binding"/>
    <property type="evidence" value="ECO:0007669"/>
    <property type="project" value="UniProtKB-UniRule"/>
</dbReference>
<evidence type="ECO:0000313" key="10">
    <source>
        <dbReference type="Proteomes" id="UP000628736"/>
    </source>
</evidence>
<gene>
    <name evidence="9" type="ORF">H8S11_09895</name>
</gene>
<dbReference type="InterPro" id="IPR013762">
    <property type="entry name" value="Integrase-like_cat_sf"/>
</dbReference>
<keyword evidence="3" id="KW-0229">DNA integration</keyword>
<dbReference type="Proteomes" id="UP000628736">
    <property type="component" value="Unassembled WGS sequence"/>
</dbReference>